<dbReference type="EMBL" id="WXEY01000001">
    <property type="protein sequence ID" value="MZP28146.1"/>
    <property type="molecule type" value="Genomic_DNA"/>
</dbReference>
<protein>
    <recommendedName>
        <fullName evidence="9">Tryptophan synthase alpha chain</fullName>
        <ecNumber evidence="9">4.2.1.20</ecNumber>
    </recommendedName>
</protein>
<evidence type="ECO:0000256" key="3">
    <source>
        <dbReference type="ARBA" id="ARBA00011270"/>
    </source>
</evidence>
<dbReference type="FunFam" id="3.20.20.70:FF:000037">
    <property type="entry name" value="Tryptophan synthase alpha chain"/>
    <property type="match status" value="1"/>
</dbReference>
<feature type="active site" description="Proton acceptor" evidence="9">
    <location>
        <position position="55"/>
    </location>
</feature>
<feature type="active site" description="Proton acceptor" evidence="9">
    <location>
        <position position="66"/>
    </location>
</feature>
<evidence type="ECO:0000256" key="8">
    <source>
        <dbReference type="ARBA" id="ARBA00049047"/>
    </source>
</evidence>
<dbReference type="PANTHER" id="PTHR43406">
    <property type="entry name" value="TRYPTOPHAN SYNTHASE, ALPHA CHAIN"/>
    <property type="match status" value="1"/>
</dbReference>
<dbReference type="InterPro" id="IPR002028">
    <property type="entry name" value="Trp_synthase_suA"/>
</dbReference>
<keyword evidence="5 9" id="KW-0822">Tryptophan biosynthesis</keyword>
<dbReference type="InterPro" id="IPR011060">
    <property type="entry name" value="RibuloseP-bd_barrel"/>
</dbReference>
<dbReference type="RefSeq" id="WP_161253070.1">
    <property type="nucleotide sequence ID" value="NZ_WXEY01000001.1"/>
</dbReference>
<evidence type="ECO:0000256" key="5">
    <source>
        <dbReference type="ARBA" id="ARBA00022822"/>
    </source>
</evidence>
<keyword evidence="4 9" id="KW-0028">Amino-acid biosynthesis</keyword>
<accession>A0A845KYQ3</accession>
<dbReference type="PROSITE" id="PS00167">
    <property type="entry name" value="TRP_SYNTHASE_ALPHA"/>
    <property type="match status" value="1"/>
</dbReference>
<dbReference type="GO" id="GO:0005829">
    <property type="term" value="C:cytosol"/>
    <property type="evidence" value="ECO:0007669"/>
    <property type="project" value="TreeGrafter"/>
</dbReference>
<comment type="pathway">
    <text evidence="2 9">Amino-acid biosynthesis; L-tryptophan biosynthesis; L-tryptophan from chorismate: step 5/5.</text>
</comment>
<dbReference type="AlphaFoldDB" id="A0A845KYQ3"/>
<comment type="function">
    <text evidence="1 9">The alpha subunit is responsible for the aldol cleavage of indoleglycerol phosphate to indole and glyceraldehyde 3-phosphate.</text>
</comment>
<dbReference type="EC" id="4.2.1.20" evidence="9"/>
<dbReference type="NCBIfam" id="TIGR00262">
    <property type="entry name" value="trpA"/>
    <property type="match status" value="1"/>
</dbReference>
<evidence type="ECO:0000256" key="9">
    <source>
        <dbReference type="HAMAP-Rule" id="MF_00131"/>
    </source>
</evidence>
<evidence type="ECO:0000313" key="12">
    <source>
        <dbReference type="Proteomes" id="UP000463470"/>
    </source>
</evidence>
<dbReference type="Proteomes" id="UP000463470">
    <property type="component" value="Unassembled WGS sequence"/>
</dbReference>
<dbReference type="InterPro" id="IPR018204">
    <property type="entry name" value="Trp_synthase_alpha_AS"/>
</dbReference>
<proteinExistence type="inferred from homology"/>
<dbReference type="PANTHER" id="PTHR43406:SF1">
    <property type="entry name" value="TRYPTOPHAN SYNTHASE ALPHA CHAIN, CHLOROPLASTIC"/>
    <property type="match status" value="1"/>
</dbReference>
<evidence type="ECO:0000256" key="6">
    <source>
        <dbReference type="ARBA" id="ARBA00023141"/>
    </source>
</evidence>
<name>A0A845KYQ3_9FIRM</name>
<dbReference type="GO" id="GO:0004834">
    <property type="term" value="F:tryptophan synthase activity"/>
    <property type="evidence" value="ECO:0007669"/>
    <property type="project" value="UniProtKB-UniRule"/>
</dbReference>
<dbReference type="Gene3D" id="3.20.20.70">
    <property type="entry name" value="Aldolase class I"/>
    <property type="match status" value="1"/>
</dbReference>
<dbReference type="OrthoDB" id="9804578at2"/>
<dbReference type="CDD" id="cd04724">
    <property type="entry name" value="Tryptophan_synthase_alpha"/>
    <property type="match status" value="1"/>
</dbReference>
<keyword evidence="7 9" id="KW-0456">Lyase</keyword>
<comment type="catalytic activity">
    <reaction evidence="8 9">
        <text>(1S,2R)-1-C-(indol-3-yl)glycerol 3-phosphate + L-serine = D-glyceraldehyde 3-phosphate + L-tryptophan + H2O</text>
        <dbReference type="Rhea" id="RHEA:10532"/>
        <dbReference type="ChEBI" id="CHEBI:15377"/>
        <dbReference type="ChEBI" id="CHEBI:33384"/>
        <dbReference type="ChEBI" id="CHEBI:57912"/>
        <dbReference type="ChEBI" id="CHEBI:58866"/>
        <dbReference type="ChEBI" id="CHEBI:59776"/>
        <dbReference type="EC" id="4.2.1.20"/>
    </reaction>
</comment>
<sequence length="271" mass="28292">MEELRGTERLAATFATLKAEGKRAFIAYVTAGDPDMETTKELVLTLEKNGASIIELGVPFSDPVADGPVIQEAAGRALAGGTTLPKVLETVRALRQETSIPIVLLTYYNPVLRFGLARFACEAAASGVDGVIVADLPAEEGGVLREPLDEMGLALIPLAAPTSTPERIQLIAEKARGFIYCVSLLGVTGMRADLPPDAAALLERVRAMTDVPLALGFGISTAEHAAIVAPNCDGVIVGSAIVKLIAKNLDDRAQMLAEVGAFAREMAAAVG</sequence>
<organism evidence="11 12">
    <name type="scientific">Heliomicrobium undosum</name>
    <dbReference type="NCBI Taxonomy" id="121734"/>
    <lineage>
        <taxon>Bacteria</taxon>
        <taxon>Bacillati</taxon>
        <taxon>Bacillota</taxon>
        <taxon>Clostridia</taxon>
        <taxon>Eubacteriales</taxon>
        <taxon>Heliobacteriaceae</taxon>
        <taxon>Heliomicrobium</taxon>
    </lineage>
</organism>
<comment type="caution">
    <text evidence="11">The sequence shown here is derived from an EMBL/GenBank/DDBJ whole genome shotgun (WGS) entry which is preliminary data.</text>
</comment>
<gene>
    <name evidence="9" type="primary">trpA</name>
    <name evidence="11" type="ORF">GTO91_00210</name>
</gene>
<comment type="subunit">
    <text evidence="3 9">Tetramer of two alpha and two beta chains.</text>
</comment>
<reference evidence="11 12" key="1">
    <citation type="submission" date="2020-01" db="EMBL/GenBank/DDBJ databases">
        <title>Whole-genome sequence of Heliobacterium undosum DSM 13378.</title>
        <authorList>
            <person name="Kyndt J.A."/>
            <person name="Meyer T.E."/>
        </authorList>
    </citation>
    <scope>NUCLEOTIDE SEQUENCE [LARGE SCALE GENOMIC DNA]</scope>
    <source>
        <strain evidence="11 12">DSM 13378</strain>
    </source>
</reference>
<evidence type="ECO:0000256" key="7">
    <source>
        <dbReference type="ARBA" id="ARBA00023239"/>
    </source>
</evidence>
<evidence type="ECO:0000256" key="2">
    <source>
        <dbReference type="ARBA" id="ARBA00004733"/>
    </source>
</evidence>
<dbReference type="InterPro" id="IPR013785">
    <property type="entry name" value="Aldolase_TIM"/>
</dbReference>
<dbReference type="HAMAP" id="MF_00131">
    <property type="entry name" value="Trp_synth_alpha"/>
    <property type="match status" value="1"/>
</dbReference>
<comment type="similarity">
    <text evidence="9 10">Belongs to the TrpA family.</text>
</comment>
<dbReference type="Pfam" id="PF00290">
    <property type="entry name" value="Trp_syntA"/>
    <property type="match status" value="1"/>
</dbReference>
<evidence type="ECO:0000256" key="10">
    <source>
        <dbReference type="RuleBase" id="RU003662"/>
    </source>
</evidence>
<dbReference type="SUPFAM" id="SSF51366">
    <property type="entry name" value="Ribulose-phoshate binding barrel"/>
    <property type="match status" value="1"/>
</dbReference>
<dbReference type="UniPathway" id="UPA00035">
    <property type="reaction ID" value="UER00044"/>
</dbReference>
<evidence type="ECO:0000313" key="11">
    <source>
        <dbReference type="EMBL" id="MZP28146.1"/>
    </source>
</evidence>
<evidence type="ECO:0000256" key="1">
    <source>
        <dbReference type="ARBA" id="ARBA00003365"/>
    </source>
</evidence>
<keyword evidence="6 9" id="KW-0057">Aromatic amino acid biosynthesis</keyword>
<evidence type="ECO:0000256" key="4">
    <source>
        <dbReference type="ARBA" id="ARBA00022605"/>
    </source>
</evidence>
<keyword evidence="12" id="KW-1185">Reference proteome</keyword>